<protein>
    <submittedName>
        <fullName evidence="1">Uncharacterized protein</fullName>
    </submittedName>
</protein>
<dbReference type="Proteomes" id="UP000291189">
    <property type="component" value="Unassembled WGS sequence"/>
</dbReference>
<dbReference type="OrthoDB" id="9995632at2"/>
<keyword evidence="2" id="KW-1185">Reference proteome</keyword>
<proteinExistence type="predicted"/>
<reference evidence="1 2" key="1">
    <citation type="submission" date="2019-01" db="EMBL/GenBank/DDBJ databases">
        <title>Nocardioides guangzhouensis sp. nov., an actinobacterium isolated from soil.</title>
        <authorList>
            <person name="Fu Y."/>
            <person name="Cai Y."/>
            <person name="Lin Z."/>
            <person name="Chen P."/>
        </authorList>
    </citation>
    <scope>NUCLEOTIDE SEQUENCE [LARGE SCALE GENOMIC DNA]</scope>
    <source>
        <strain evidence="1 2">NBRC 105384</strain>
    </source>
</reference>
<dbReference type="RefSeq" id="WP_129986859.1">
    <property type="nucleotide sequence ID" value="NZ_SDPU01000020.1"/>
</dbReference>
<organism evidence="1 2">
    <name type="scientific">Nocardioides iriomotensis</name>
    <dbReference type="NCBI Taxonomy" id="715784"/>
    <lineage>
        <taxon>Bacteria</taxon>
        <taxon>Bacillati</taxon>
        <taxon>Actinomycetota</taxon>
        <taxon>Actinomycetes</taxon>
        <taxon>Propionibacteriales</taxon>
        <taxon>Nocardioidaceae</taxon>
        <taxon>Nocardioides</taxon>
    </lineage>
</organism>
<comment type="caution">
    <text evidence="1">The sequence shown here is derived from an EMBL/GenBank/DDBJ whole genome shotgun (WGS) entry which is preliminary data.</text>
</comment>
<gene>
    <name evidence="1" type="ORF">ETU37_08925</name>
</gene>
<evidence type="ECO:0000313" key="2">
    <source>
        <dbReference type="Proteomes" id="UP000291189"/>
    </source>
</evidence>
<name>A0A4Q5J325_9ACTN</name>
<accession>A0A4Q5J325</accession>
<sequence>MTLDIRCDLPIHAYSGAVGPSSQPHGLLSSPAGKVAVGMIIDFHESADEFRGIGISGREWRITPAFTGWRLEFTDPGDAAPTFAGVHVSVTAAKAEANTPPFTRRRR</sequence>
<dbReference type="AlphaFoldDB" id="A0A4Q5J325"/>
<evidence type="ECO:0000313" key="1">
    <source>
        <dbReference type="EMBL" id="RYU13040.1"/>
    </source>
</evidence>
<dbReference type="EMBL" id="SDPU01000020">
    <property type="protein sequence ID" value="RYU13040.1"/>
    <property type="molecule type" value="Genomic_DNA"/>
</dbReference>